<name>A0A1J5RSA6_9ZZZZ</name>
<evidence type="ECO:0000313" key="15">
    <source>
        <dbReference type="EMBL" id="OIQ92371.1"/>
    </source>
</evidence>
<comment type="catalytic activity">
    <reaction evidence="11">
        <text>nitric oxide + Fe(III)-[cytochrome c] + H2O = Fe(II)-[cytochrome c] + nitrite + 2 H(+)</text>
        <dbReference type="Rhea" id="RHEA:15233"/>
        <dbReference type="Rhea" id="RHEA-COMP:10350"/>
        <dbReference type="Rhea" id="RHEA-COMP:14399"/>
        <dbReference type="ChEBI" id="CHEBI:15377"/>
        <dbReference type="ChEBI" id="CHEBI:15378"/>
        <dbReference type="ChEBI" id="CHEBI:16301"/>
        <dbReference type="ChEBI" id="CHEBI:16480"/>
        <dbReference type="ChEBI" id="CHEBI:29033"/>
        <dbReference type="ChEBI" id="CHEBI:29034"/>
        <dbReference type="EC" id="1.7.2.1"/>
    </reaction>
</comment>
<evidence type="ECO:0000259" key="13">
    <source>
        <dbReference type="Pfam" id="PF00127"/>
    </source>
</evidence>
<dbReference type="GO" id="GO:0009055">
    <property type="term" value="F:electron transfer activity"/>
    <property type="evidence" value="ECO:0007669"/>
    <property type="project" value="InterPro"/>
</dbReference>
<dbReference type="InterPro" id="IPR045087">
    <property type="entry name" value="Cu-oxidase_fam"/>
</dbReference>
<evidence type="ECO:0000256" key="4">
    <source>
        <dbReference type="ARBA" id="ARBA00017290"/>
    </source>
</evidence>
<dbReference type="InterPro" id="IPR001287">
    <property type="entry name" value="NO2-reductase_Cu"/>
</dbReference>
<dbReference type="FunFam" id="2.60.40.420:FF:000093">
    <property type="entry name" value="Copper-containing nitrite reductase"/>
    <property type="match status" value="1"/>
</dbReference>
<dbReference type="EC" id="1.7.2.1" evidence="3"/>
<evidence type="ECO:0000256" key="5">
    <source>
        <dbReference type="ARBA" id="ARBA00022448"/>
    </source>
</evidence>
<dbReference type="PROSITE" id="PS00196">
    <property type="entry name" value="COPPER_BLUE"/>
    <property type="match status" value="1"/>
</dbReference>
<sequence length="469" mass="49294">MGMLRNWTGAALTLLCLSIAGQTAANGAGHDMNGAAGVHGRADVSFTLRTGIAEGKMAFIGRGGTIDGKVNPTLDVHEGDRVQINLINGEGAEHDIVVPDFHAASQHVVGKGASSSIVFTAGSPGSAVYFCSIPGHREAGMEGRISIAVAPPAAKGETGVSIDRDPADLPPPVGDRAATTVRINLEAVERVGRLDEHTTYTYWTFNGKVPGPFLRVRVGDTIELHLKNDKSSVMQHSIDLHAVNGTGGGAAFSAVDPGQERGFAFKALTPGLFVYHCATPMVANHISNGMYGLILVEPAGGLPKVDHEFYVMQGELYTTAPFGTPGAQEFDLDKLMAERPDYFLFNGAVGALSQDHPLHSKVGDSVRIFFGVGGPNFTSSFHIIGQIFDRAYEDGAITSTPLTGVQTISVPPGSATMVEFTTKVPGKFTIVDHALSRLEKGLAGSLLVSGPAQPALFRALPDEDGGKER</sequence>
<protein>
    <recommendedName>
        <fullName evidence="4">Copper-containing nitrite reductase</fullName>
        <ecNumber evidence="3">1.7.2.1</ecNumber>
    </recommendedName>
</protein>
<dbReference type="CDD" id="cd11020">
    <property type="entry name" value="CuRO_1_CuNIR"/>
    <property type="match status" value="1"/>
</dbReference>
<proteinExistence type="predicted"/>
<evidence type="ECO:0000256" key="7">
    <source>
        <dbReference type="ARBA" id="ARBA00022737"/>
    </source>
</evidence>
<dbReference type="InterPro" id="IPR028871">
    <property type="entry name" value="BlueCu_1_BS"/>
</dbReference>
<dbReference type="CDD" id="cd00920">
    <property type="entry name" value="Cupredoxin"/>
    <property type="match status" value="1"/>
</dbReference>
<dbReference type="Gene3D" id="2.60.40.420">
    <property type="entry name" value="Cupredoxins - blue copper proteins"/>
    <property type="match status" value="3"/>
</dbReference>
<comment type="cofactor">
    <cofactor evidence="1">
        <name>Cu(+)</name>
        <dbReference type="ChEBI" id="CHEBI:49552"/>
    </cofactor>
</comment>
<gene>
    <name evidence="15" type="primary">aniA_3</name>
    <name evidence="15" type="ORF">GALL_256700</name>
</gene>
<dbReference type="InterPro" id="IPR000923">
    <property type="entry name" value="BlueCu_1"/>
</dbReference>
<reference evidence="15" key="1">
    <citation type="submission" date="2016-10" db="EMBL/GenBank/DDBJ databases">
        <title>Sequence of Gallionella enrichment culture.</title>
        <authorList>
            <person name="Poehlein A."/>
            <person name="Muehling M."/>
            <person name="Daniel R."/>
        </authorList>
    </citation>
    <scope>NUCLEOTIDE SEQUENCE</scope>
</reference>
<keyword evidence="9 15" id="KW-0560">Oxidoreductase</keyword>
<feature type="domain" description="Blue (type 1) copper" evidence="13">
    <location>
        <begin position="105"/>
        <end position="147"/>
    </location>
</feature>
<evidence type="ECO:0000256" key="10">
    <source>
        <dbReference type="ARBA" id="ARBA00023008"/>
    </source>
</evidence>
<keyword evidence="6" id="KW-0479">Metal-binding</keyword>
<evidence type="ECO:0000256" key="9">
    <source>
        <dbReference type="ARBA" id="ARBA00023002"/>
    </source>
</evidence>
<comment type="caution">
    <text evidence="15">The sequence shown here is derived from an EMBL/GenBank/DDBJ whole genome shotgun (WGS) entry which is preliminary data.</text>
</comment>
<dbReference type="SUPFAM" id="SSF49503">
    <property type="entry name" value="Cupredoxins"/>
    <property type="match status" value="3"/>
</dbReference>
<evidence type="ECO:0000256" key="11">
    <source>
        <dbReference type="ARBA" id="ARBA00049340"/>
    </source>
</evidence>
<dbReference type="GO" id="GO:0050421">
    <property type="term" value="F:nitrite reductase (NO-forming) activity"/>
    <property type="evidence" value="ECO:0007669"/>
    <property type="project" value="UniProtKB-EC"/>
</dbReference>
<dbReference type="CDD" id="cd04208">
    <property type="entry name" value="CuRO_2_CuNIR"/>
    <property type="match status" value="1"/>
</dbReference>
<dbReference type="EMBL" id="MLJW01000233">
    <property type="protein sequence ID" value="OIQ92371.1"/>
    <property type="molecule type" value="Genomic_DNA"/>
</dbReference>
<dbReference type="NCBIfam" id="TIGR02376">
    <property type="entry name" value="Cu_nitrite_red"/>
    <property type="match status" value="1"/>
</dbReference>
<dbReference type="InterPro" id="IPR008972">
    <property type="entry name" value="Cupredoxin"/>
</dbReference>
<evidence type="ECO:0000256" key="6">
    <source>
        <dbReference type="ARBA" id="ARBA00022723"/>
    </source>
</evidence>
<dbReference type="Pfam" id="PF00127">
    <property type="entry name" value="Copper-bind"/>
    <property type="match status" value="1"/>
</dbReference>
<dbReference type="Pfam" id="PF07732">
    <property type="entry name" value="Cu-oxidase_3"/>
    <property type="match status" value="1"/>
</dbReference>
<dbReference type="AlphaFoldDB" id="A0A1J5RSA6"/>
<feature type="domain" description="Plastocyanin-like" evidence="14">
    <location>
        <begin position="195"/>
        <end position="298"/>
    </location>
</feature>
<accession>A0A1J5RSA6</accession>
<dbReference type="InterPro" id="IPR011707">
    <property type="entry name" value="Cu-oxidase-like_N"/>
</dbReference>
<keyword evidence="7" id="KW-0677">Repeat</keyword>
<dbReference type="PRINTS" id="PR00695">
    <property type="entry name" value="CUNO2RDTASE"/>
</dbReference>
<evidence type="ECO:0000259" key="14">
    <source>
        <dbReference type="Pfam" id="PF07732"/>
    </source>
</evidence>
<evidence type="ECO:0000256" key="8">
    <source>
        <dbReference type="ARBA" id="ARBA00022982"/>
    </source>
</evidence>
<dbReference type="PANTHER" id="PTHR11709:SF394">
    <property type="entry name" value="FI03373P-RELATED"/>
    <property type="match status" value="1"/>
</dbReference>
<evidence type="ECO:0000256" key="12">
    <source>
        <dbReference type="SAM" id="MobiDB-lite"/>
    </source>
</evidence>
<evidence type="ECO:0000256" key="1">
    <source>
        <dbReference type="ARBA" id="ARBA00001960"/>
    </source>
</evidence>
<organism evidence="15">
    <name type="scientific">mine drainage metagenome</name>
    <dbReference type="NCBI Taxonomy" id="410659"/>
    <lineage>
        <taxon>unclassified sequences</taxon>
        <taxon>metagenomes</taxon>
        <taxon>ecological metagenomes</taxon>
    </lineage>
</organism>
<feature type="region of interest" description="Disordered" evidence="12">
    <location>
        <begin position="156"/>
        <end position="175"/>
    </location>
</feature>
<evidence type="ECO:0000256" key="3">
    <source>
        <dbReference type="ARBA" id="ARBA00011882"/>
    </source>
</evidence>
<dbReference type="GO" id="GO:0005507">
    <property type="term" value="F:copper ion binding"/>
    <property type="evidence" value="ECO:0007669"/>
    <property type="project" value="InterPro"/>
</dbReference>
<keyword evidence="8" id="KW-0249">Electron transport</keyword>
<dbReference type="PANTHER" id="PTHR11709">
    <property type="entry name" value="MULTI-COPPER OXIDASE"/>
    <property type="match status" value="1"/>
</dbReference>
<keyword evidence="5" id="KW-0813">Transport</keyword>
<comment type="subunit">
    <text evidence="2">Homotrimer.</text>
</comment>
<evidence type="ECO:0000256" key="2">
    <source>
        <dbReference type="ARBA" id="ARBA00011233"/>
    </source>
</evidence>
<keyword evidence="10" id="KW-0186">Copper</keyword>